<dbReference type="Pfam" id="PF07549">
    <property type="entry name" value="Sec_GG"/>
    <property type="match status" value="1"/>
</dbReference>
<feature type="transmembrane region" description="Helical" evidence="10">
    <location>
        <begin position="240"/>
        <end position="257"/>
    </location>
</feature>
<keyword evidence="5 10" id="KW-0812">Transmembrane</keyword>
<dbReference type="GO" id="GO:0065002">
    <property type="term" value="P:intracellular protein transmembrane transport"/>
    <property type="evidence" value="ECO:0007669"/>
    <property type="project" value="UniProtKB-UniRule"/>
</dbReference>
<organism evidence="12 13">
    <name type="scientific">Candidatus Nealsonbacteria bacterium CG23_combo_of_CG06-09_8_20_14_all_36_125</name>
    <dbReference type="NCBI Taxonomy" id="1974719"/>
    <lineage>
        <taxon>Bacteria</taxon>
        <taxon>Candidatus Nealsoniibacteriota</taxon>
    </lineage>
</organism>
<dbReference type="PROSITE" id="PS50156">
    <property type="entry name" value="SSD"/>
    <property type="match status" value="1"/>
</dbReference>
<evidence type="ECO:0000256" key="10">
    <source>
        <dbReference type="HAMAP-Rule" id="MF_01464"/>
    </source>
</evidence>
<keyword evidence="4" id="KW-0997">Cell inner membrane</keyword>
<dbReference type="SUPFAM" id="SSF82866">
    <property type="entry name" value="Multidrug efflux transporter AcrB transmembrane domain"/>
    <property type="match status" value="1"/>
</dbReference>
<dbReference type="AlphaFoldDB" id="A0A2G9Z0Y2"/>
<evidence type="ECO:0000256" key="5">
    <source>
        <dbReference type="ARBA" id="ARBA00022692"/>
    </source>
</evidence>
<keyword evidence="8 10" id="KW-0811">Translocation</keyword>
<evidence type="ECO:0000256" key="3">
    <source>
        <dbReference type="ARBA" id="ARBA00022475"/>
    </source>
</evidence>
<dbReference type="InterPro" id="IPR000731">
    <property type="entry name" value="SSD"/>
</dbReference>
<evidence type="ECO:0000256" key="7">
    <source>
        <dbReference type="ARBA" id="ARBA00022989"/>
    </source>
</evidence>
<comment type="subcellular location">
    <subcellularLocation>
        <location evidence="1 10">Cell membrane</location>
        <topology evidence="1 10">Multi-pass membrane protein</topology>
    </subcellularLocation>
</comment>
<dbReference type="PANTHER" id="PTHR30081:SF8">
    <property type="entry name" value="PROTEIN TRANSLOCASE SUBUNIT SECF"/>
    <property type="match status" value="1"/>
</dbReference>
<feature type="transmembrane region" description="Helical" evidence="10">
    <location>
        <begin position="184"/>
        <end position="209"/>
    </location>
</feature>
<evidence type="ECO:0000256" key="9">
    <source>
        <dbReference type="ARBA" id="ARBA00023136"/>
    </source>
</evidence>
<comment type="function">
    <text evidence="10">Part of the Sec protein translocase complex. Interacts with the SecYEG preprotein conducting channel. SecDF uses the proton motive force (PMF) to complete protein translocation after the ATP-dependent function of SecA.</text>
</comment>
<evidence type="ECO:0000313" key="12">
    <source>
        <dbReference type="EMBL" id="PIP24613.1"/>
    </source>
</evidence>
<evidence type="ECO:0000256" key="1">
    <source>
        <dbReference type="ARBA" id="ARBA00004651"/>
    </source>
</evidence>
<dbReference type="GO" id="GO:0043952">
    <property type="term" value="P:protein transport by the Sec complex"/>
    <property type="evidence" value="ECO:0007669"/>
    <property type="project" value="UniProtKB-UniRule"/>
</dbReference>
<dbReference type="PRINTS" id="PR01755">
    <property type="entry name" value="SECFTRNLCASE"/>
</dbReference>
<dbReference type="Pfam" id="PF02355">
    <property type="entry name" value="SecD_SecF_C"/>
    <property type="match status" value="1"/>
</dbReference>
<reference evidence="12 13" key="1">
    <citation type="submission" date="2017-09" db="EMBL/GenBank/DDBJ databases">
        <title>Depth-based differentiation of microbial function through sediment-hosted aquifers and enrichment of novel symbionts in the deep terrestrial subsurface.</title>
        <authorList>
            <person name="Probst A.J."/>
            <person name="Ladd B."/>
            <person name="Jarett J.K."/>
            <person name="Geller-Mcgrath D.E."/>
            <person name="Sieber C.M."/>
            <person name="Emerson J.B."/>
            <person name="Anantharaman K."/>
            <person name="Thomas B.C."/>
            <person name="Malmstrom R."/>
            <person name="Stieglmeier M."/>
            <person name="Klingl A."/>
            <person name="Woyke T."/>
            <person name="Ryan C.M."/>
            <person name="Banfield J.F."/>
        </authorList>
    </citation>
    <scope>NUCLEOTIDE SEQUENCE [LARGE SCALE GENOMIC DNA]</scope>
    <source>
        <strain evidence="12">CG23_combo_of_CG06-09_8_20_14_all_36_125</strain>
    </source>
</reference>
<evidence type="ECO:0000313" key="13">
    <source>
        <dbReference type="Proteomes" id="UP000237258"/>
    </source>
</evidence>
<evidence type="ECO:0000256" key="2">
    <source>
        <dbReference type="ARBA" id="ARBA00022448"/>
    </source>
</evidence>
<feature type="domain" description="SSD" evidence="11">
    <location>
        <begin position="125"/>
        <end position="289"/>
    </location>
</feature>
<comment type="similarity">
    <text evidence="10">Belongs to the SecD/SecF family. SecF subfamily.</text>
</comment>
<dbReference type="Gene3D" id="1.20.1640.10">
    <property type="entry name" value="Multidrug efflux transporter AcrB transmembrane domain"/>
    <property type="match status" value="1"/>
</dbReference>
<proteinExistence type="inferred from homology"/>
<dbReference type="NCBIfam" id="TIGR00966">
    <property type="entry name" value="transloc_SecF"/>
    <property type="match status" value="1"/>
</dbReference>
<accession>A0A2G9Z0Y2</accession>
<dbReference type="HAMAP" id="MF_01464_B">
    <property type="entry name" value="SecF_B"/>
    <property type="match status" value="1"/>
</dbReference>
<keyword evidence="2 10" id="KW-0813">Transport</keyword>
<dbReference type="GO" id="GO:0006605">
    <property type="term" value="P:protein targeting"/>
    <property type="evidence" value="ECO:0007669"/>
    <property type="project" value="UniProtKB-UniRule"/>
</dbReference>
<sequence>MFMNFVKYRKIYFIFSGILILGSLICLVIFGLNPGIDFTGGSILEIEFKGARPSNPEIREKLNQFGLGEILIQPIGEKGVILRMKDISEETHQEILKKIKETGELEERRFESIGPTIGRELKEKTKIVIILAFLSIVLYIALAFRKISRPIASWKYGIASLICLFNDVFIPLGIFSILGKFYGVQITIPIICALLTVIGYSINNVVVVYDRIRENLLRAKGEVFEKTVDFAINQTLTRQINTALTTLFPLIAIFFLGGETLKYFALTLILGITAGTYSSIFLASPILVSWLKWRQKG</sequence>
<feature type="transmembrane region" description="Helical" evidence="10">
    <location>
        <begin position="12"/>
        <end position="32"/>
    </location>
</feature>
<evidence type="ECO:0000256" key="6">
    <source>
        <dbReference type="ARBA" id="ARBA00022927"/>
    </source>
</evidence>
<dbReference type="InterPro" id="IPR022813">
    <property type="entry name" value="SecD/SecF_arch_bac"/>
</dbReference>
<feature type="transmembrane region" description="Helical" evidence="10">
    <location>
        <begin position="263"/>
        <end position="291"/>
    </location>
</feature>
<evidence type="ECO:0000256" key="4">
    <source>
        <dbReference type="ARBA" id="ARBA00022519"/>
    </source>
</evidence>
<evidence type="ECO:0000259" key="11">
    <source>
        <dbReference type="PROSITE" id="PS50156"/>
    </source>
</evidence>
<evidence type="ECO:0000256" key="8">
    <source>
        <dbReference type="ARBA" id="ARBA00023010"/>
    </source>
</evidence>
<dbReference type="PANTHER" id="PTHR30081">
    <property type="entry name" value="PROTEIN-EXPORT MEMBRANE PROTEIN SEC"/>
    <property type="match status" value="1"/>
</dbReference>
<name>A0A2G9Z0Y2_9BACT</name>
<dbReference type="GO" id="GO:0005886">
    <property type="term" value="C:plasma membrane"/>
    <property type="evidence" value="ECO:0007669"/>
    <property type="project" value="UniProtKB-SubCell"/>
</dbReference>
<gene>
    <name evidence="10 12" type="primary">secF</name>
    <name evidence="12" type="ORF">COX33_01010</name>
</gene>
<comment type="subunit">
    <text evidence="10">Forms a complex with SecD. Part of the essential Sec protein translocation apparatus which comprises SecA, SecYEG and auxiliary proteins SecDF. Other proteins may also be involved.</text>
</comment>
<dbReference type="EMBL" id="PCRR01000027">
    <property type="protein sequence ID" value="PIP24613.1"/>
    <property type="molecule type" value="Genomic_DNA"/>
</dbReference>
<dbReference type="InterPro" id="IPR048634">
    <property type="entry name" value="SecD_SecF_C"/>
</dbReference>
<comment type="caution">
    <text evidence="12">The sequence shown here is derived from an EMBL/GenBank/DDBJ whole genome shotgun (WGS) entry which is preliminary data.</text>
</comment>
<dbReference type="InterPro" id="IPR022646">
    <property type="entry name" value="SecD/SecF_CS"/>
</dbReference>
<dbReference type="Proteomes" id="UP000237258">
    <property type="component" value="Unassembled WGS sequence"/>
</dbReference>
<keyword evidence="6 10" id="KW-0653">Protein transport</keyword>
<protein>
    <recommendedName>
        <fullName evidence="10">Protein-export membrane protein SecF</fullName>
    </recommendedName>
</protein>
<feature type="transmembrane region" description="Helical" evidence="10">
    <location>
        <begin position="127"/>
        <end position="144"/>
    </location>
</feature>
<keyword evidence="3 10" id="KW-1003">Cell membrane</keyword>
<feature type="transmembrane region" description="Helical" evidence="10">
    <location>
        <begin position="156"/>
        <end position="178"/>
    </location>
</feature>
<keyword evidence="9 10" id="KW-0472">Membrane</keyword>
<keyword evidence="7 10" id="KW-1133">Transmembrane helix</keyword>
<dbReference type="InterPro" id="IPR022645">
    <property type="entry name" value="SecD/SecF_bac"/>
</dbReference>
<dbReference type="InterPro" id="IPR005665">
    <property type="entry name" value="SecF_bac"/>
</dbReference>
<dbReference type="GO" id="GO:0015450">
    <property type="term" value="F:protein-transporting ATPase activity"/>
    <property type="evidence" value="ECO:0007669"/>
    <property type="project" value="InterPro"/>
</dbReference>